<dbReference type="GO" id="GO:0015808">
    <property type="term" value="P:L-alanine transport"/>
    <property type="evidence" value="ECO:0007669"/>
    <property type="project" value="TreeGrafter"/>
</dbReference>
<evidence type="ECO:0000256" key="9">
    <source>
        <dbReference type="ARBA" id="ARBA00037998"/>
    </source>
</evidence>
<dbReference type="InterPro" id="IPR001851">
    <property type="entry name" value="ABC_transp_permease"/>
</dbReference>
<dbReference type="Pfam" id="PF02653">
    <property type="entry name" value="BPD_transp_2"/>
    <property type="match status" value="1"/>
</dbReference>
<keyword evidence="6" id="KW-0029">Amino-acid transport</keyword>
<evidence type="ECO:0000256" key="3">
    <source>
        <dbReference type="ARBA" id="ARBA00022475"/>
    </source>
</evidence>
<dbReference type="GO" id="GO:0005304">
    <property type="term" value="F:L-valine transmembrane transporter activity"/>
    <property type="evidence" value="ECO:0007669"/>
    <property type="project" value="TreeGrafter"/>
</dbReference>
<dbReference type="InterPro" id="IPR052157">
    <property type="entry name" value="BCAA_transport_permease"/>
</dbReference>
<dbReference type="OrthoDB" id="9807115at2"/>
<feature type="transmembrane region" description="Helical" evidence="10">
    <location>
        <begin position="61"/>
        <end position="82"/>
    </location>
</feature>
<evidence type="ECO:0000256" key="2">
    <source>
        <dbReference type="ARBA" id="ARBA00022448"/>
    </source>
</evidence>
<comment type="similarity">
    <text evidence="9">Belongs to the binding-protein-dependent transport system permease family. LivHM subfamily.</text>
</comment>
<protein>
    <submittedName>
        <fullName evidence="11">High-affinity branched-chain amino acid transport system permease protein LivH</fullName>
    </submittedName>
</protein>
<dbReference type="PANTHER" id="PTHR11795:SF371">
    <property type="entry name" value="HIGH-AFFINITY BRANCHED-CHAIN AMINO ACID TRANSPORT SYSTEM PERMEASE PROTEIN LIVH"/>
    <property type="match status" value="1"/>
</dbReference>
<dbReference type="PANTHER" id="PTHR11795">
    <property type="entry name" value="BRANCHED-CHAIN AMINO ACID TRANSPORT SYSTEM PERMEASE PROTEIN LIVH"/>
    <property type="match status" value="1"/>
</dbReference>
<dbReference type="GO" id="GO:0015190">
    <property type="term" value="F:L-leucine transmembrane transporter activity"/>
    <property type="evidence" value="ECO:0007669"/>
    <property type="project" value="TreeGrafter"/>
</dbReference>
<comment type="subcellular location">
    <subcellularLocation>
        <location evidence="1">Cell membrane</location>
        <topology evidence="1">Multi-pass membrane protein</topology>
    </subcellularLocation>
</comment>
<feature type="transmembrane region" description="Helical" evidence="10">
    <location>
        <begin position="94"/>
        <end position="111"/>
    </location>
</feature>
<evidence type="ECO:0000313" key="12">
    <source>
        <dbReference type="Proteomes" id="UP000297597"/>
    </source>
</evidence>
<feature type="transmembrane region" description="Helical" evidence="10">
    <location>
        <begin position="138"/>
        <end position="158"/>
    </location>
</feature>
<keyword evidence="7 10" id="KW-1133">Transmembrane helix</keyword>
<keyword evidence="12" id="KW-1185">Reference proteome</keyword>
<gene>
    <name evidence="11" type="primary">livH_2</name>
    <name evidence="11" type="ORF">Pmgp_00174</name>
</gene>
<evidence type="ECO:0000256" key="10">
    <source>
        <dbReference type="SAM" id="Phobius"/>
    </source>
</evidence>
<accession>A0A4Y7RYF8</accession>
<keyword evidence="8 10" id="KW-0472">Membrane</keyword>
<keyword evidence="2" id="KW-0813">Transport</keyword>
<dbReference type="GO" id="GO:0005886">
    <property type="term" value="C:plasma membrane"/>
    <property type="evidence" value="ECO:0007669"/>
    <property type="project" value="UniProtKB-SubCell"/>
</dbReference>
<keyword evidence="4" id="KW-0997">Cell inner membrane</keyword>
<keyword evidence="5 10" id="KW-0812">Transmembrane</keyword>
<feature type="transmembrane region" description="Helical" evidence="10">
    <location>
        <begin position="187"/>
        <end position="210"/>
    </location>
</feature>
<evidence type="ECO:0000313" key="11">
    <source>
        <dbReference type="EMBL" id="TEB13766.1"/>
    </source>
</evidence>
<dbReference type="GO" id="GO:0015192">
    <property type="term" value="F:L-phenylalanine transmembrane transporter activity"/>
    <property type="evidence" value="ECO:0007669"/>
    <property type="project" value="TreeGrafter"/>
</dbReference>
<feature type="transmembrane region" description="Helical" evidence="10">
    <location>
        <begin position="6"/>
        <end position="26"/>
    </location>
</feature>
<dbReference type="EMBL" id="QFFZ01000001">
    <property type="protein sequence ID" value="TEB13766.1"/>
    <property type="molecule type" value="Genomic_DNA"/>
</dbReference>
<evidence type="ECO:0000256" key="1">
    <source>
        <dbReference type="ARBA" id="ARBA00004651"/>
    </source>
</evidence>
<proteinExistence type="inferred from homology"/>
<dbReference type="Proteomes" id="UP000297597">
    <property type="component" value="Unassembled WGS sequence"/>
</dbReference>
<sequence length="291" mass="30853">MFFQQLVNGVTLGATYALIALGYTMVYGIIQLINFAHGEVYMIGAFVGLIMVAVYKVNFFIALLAAMAVCIPLAVLIERVAYRPLRNSTRLAPLISALGVSIFLQTLVTLIKGDPNPLGFPHVIQDTVYALGPVKFSLIQVVILIVASLLMVFLEITVKYTKIGKAMRATSEDYETANLMGINVNHVVSFTFAAGAALAAAGGVLVGMYFNSINPFMGVTVGLKSFCAAVVGGIGSIPGAMLGGLLLGIAEVFGVAAGFDTYKEAISFGLLIIILLFRPTGLLGHPIQRKV</sequence>
<evidence type="ECO:0000256" key="4">
    <source>
        <dbReference type="ARBA" id="ARBA00022519"/>
    </source>
</evidence>
<dbReference type="AlphaFoldDB" id="A0A4Y7RYF8"/>
<dbReference type="GO" id="GO:0042941">
    <property type="term" value="P:D-alanine transmembrane transport"/>
    <property type="evidence" value="ECO:0007669"/>
    <property type="project" value="TreeGrafter"/>
</dbReference>
<evidence type="ECO:0000256" key="8">
    <source>
        <dbReference type="ARBA" id="ARBA00023136"/>
    </source>
</evidence>
<organism evidence="11 12">
    <name type="scientific">Pelotomaculum propionicicum</name>
    <dbReference type="NCBI Taxonomy" id="258475"/>
    <lineage>
        <taxon>Bacteria</taxon>
        <taxon>Bacillati</taxon>
        <taxon>Bacillota</taxon>
        <taxon>Clostridia</taxon>
        <taxon>Eubacteriales</taxon>
        <taxon>Desulfotomaculaceae</taxon>
        <taxon>Pelotomaculum</taxon>
    </lineage>
</organism>
<keyword evidence="3" id="KW-1003">Cell membrane</keyword>
<name>A0A4Y7RYF8_9FIRM</name>
<dbReference type="GO" id="GO:0015188">
    <property type="term" value="F:L-isoleucine transmembrane transporter activity"/>
    <property type="evidence" value="ECO:0007669"/>
    <property type="project" value="TreeGrafter"/>
</dbReference>
<dbReference type="RefSeq" id="WP_134212070.1">
    <property type="nucleotide sequence ID" value="NZ_QFFZ01000001.1"/>
</dbReference>
<evidence type="ECO:0000256" key="6">
    <source>
        <dbReference type="ARBA" id="ARBA00022970"/>
    </source>
</evidence>
<feature type="transmembrane region" description="Helical" evidence="10">
    <location>
        <begin position="265"/>
        <end position="284"/>
    </location>
</feature>
<reference evidence="11 12" key="1">
    <citation type="journal article" date="2018" name="Environ. Microbiol.">
        <title>Novel energy conservation strategies and behaviour of Pelotomaculum schinkii driving syntrophic propionate catabolism.</title>
        <authorList>
            <person name="Hidalgo-Ahumada C.A.P."/>
            <person name="Nobu M.K."/>
            <person name="Narihiro T."/>
            <person name="Tamaki H."/>
            <person name="Liu W.T."/>
            <person name="Kamagata Y."/>
            <person name="Stams A.J.M."/>
            <person name="Imachi H."/>
            <person name="Sousa D.Z."/>
        </authorList>
    </citation>
    <scope>NUCLEOTIDE SEQUENCE [LARGE SCALE GENOMIC DNA]</scope>
    <source>
        <strain evidence="11 12">MGP</strain>
    </source>
</reference>
<dbReference type="GO" id="GO:1903806">
    <property type="term" value="P:L-isoleucine import across plasma membrane"/>
    <property type="evidence" value="ECO:0007669"/>
    <property type="project" value="TreeGrafter"/>
</dbReference>
<comment type="caution">
    <text evidence="11">The sequence shown here is derived from an EMBL/GenBank/DDBJ whole genome shotgun (WGS) entry which is preliminary data.</text>
</comment>
<dbReference type="CDD" id="cd06582">
    <property type="entry name" value="TM_PBP1_LivH_like"/>
    <property type="match status" value="1"/>
</dbReference>
<evidence type="ECO:0000256" key="7">
    <source>
        <dbReference type="ARBA" id="ARBA00022989"/>
    </source>
</evidence>
<evidence type="ECO:0000256" key="5">
    <source>
        <dbReference type="ARBA" id="ARBA00022692"/>
    </source>
</evidence>
<feature type="transmembrane region" description="Helical" evidence="10">
    <location>
        <begin position="241"/>
        <end position="259"/>
    </location>
</feature>